<proteinExistence type="predicted"/>
<evidence type="ECO:0000313" key="2">
    <source>
        <dbReference type="Proteomes" id="UP000054715"/>
    </source>
</evidence>
<reference evidence="1 2" key="1">
    <citation type="submission" date="2015-11" db="EMBL/GenBank/DDBJ databases">
        <title>Genomic analysis of 38 Legionella species identifies large and diverse effector repertoires.</title>
        <authorList>
            <person name="Burstein D."/>
            <person name="Amaro F."/>
            <person name="Zusman T."/>
            <person name="Lifshitz Z."/>
            <person name="Cohen O."/>
            <person name="Gilbert J.A."/>
            <person name="Pupko T."/>
            <person name="Shuman H.A."/>
            <person name="Segal G."/>
        </authorList>
    </citation>
    <scope>NUCLEOTIDE SEQUENCE [LARGE SCALE GENOMIC DNA]</scope>
    <source>
        <strain evidence="1 2">JA-26-G1-E2</strain>
    </source>
</reference>
<gene>
    <name evidence="1" type="ORF">Ljam_0703</name>
</gene>
<organism evidence="1 2">
    <name type="scientific">Legionella jamestowniensis</name>
    <dbReference type="NCBI Taxonomy" id="455"/>
    <lineage>
        <taxon>Bacteria</taxon>
        <taxon>Pseudomonadati</taxon>
        <taxon>Pseudomonadota</taxon>
        <taxon>Gammaproteobacteria</taxon>
        <taxon>Legionellales</taxon>
        <taxon>Legionellaceae</taxon>
        <taxon>Legionella</taxon>
    </lineage>
</organism>
<name>A0A0W0UPH1_9GAMM</name>
<comment type="caution">
    <text evidence="1">The sequence shown here is derived from an EMBL/GenBank/DDBJ whole genome shotgun (WGS) entry which is preliminary data.</text>
</comment>
<accession>A0A0W0UPH1</accession>
<dbReference type="Proteomes" id="UP000054715">
    <property type="component" value="Unassembled WGS sequence"/>
</dbReference>
<dbReference type="AlphaFoldDB" id="A0A0W0UPH1"/>
<sequence>MPKKDIILNLPGYSIVKVTGNNPVFIEVSYNRVVRCIYCNGKRLRKKDSFERKIRHESLGMRYSYLCIKAHKYQCYSCKRYFNQRFPGIGKYQRATESLRKEVFHRHTEGISQKDLGKTQDPLIFIWRARRDSNPRHLGSKPSTLSS</sequence>
<dbReference type="EMBL" id="LNYG01000012">
    <property type="protein sequence ID" value="KTD09353.1"/>
    <property type="molecule type" value="Genomic_DNA"/>
</dbReference>
<protein>
    <submittedName>
        <fullName evidence="1">IS652 transposase</fullName>
    </submittedName>
</protein>
<evidence type="ECO:0000313" key="1">
    <source>
        <dbReference type="EMBL" id="KTD09353.1"/>
    </source>
</evidence>